<dbReference type="HOGENOM" id="CLU_000445_70_46_6"/>
<feature type="domain" description="GGDEF" evidence="4">
    <location>
        <begin position="354"/>
        <end position="486"/>
    </location>
</feature>
<keyword evidence="1" id="KW-1133">Transmembrane helix</keyword>
<dbReference type="PROSITE" id="PS50883">
    <property type="entry name" value="EAL"/>
    <property type="match status" value="1"/>
</dbReference>
<dbReference type="SMART" id="SM00267">
    <property type="entry name" value="GGDEF"/>
    <property type="match status" value="1"/>
</dbReference>
<dbReference type="PANTHER" id="PTHR33121">
    <property type="entry name" value="CYCLIC DI-GMP PHOSPHODIESTERASE PDEF"/>
    <property type="match status" value="1"/>
</dbReference>
<dbReference type="GO" id="GO:0007165">
    <property type="term" value="P:signal transduction"/>
    <property type="evidence" value="ECO:0007669"/>
    <property type="project" value="InterPro"/>
</dbReference>
<dbReference type="Pfam" id="PF14827">
    <property type="entry name" value="dCache_3"/>
    <property type="match status" value="1"/>
</dbReference>
<dbReference type="CDD" id="cd01948">
    <property type="entry name" value="EAL"/>
    <property type="match status" value="1"/>
</dbReference>
<dbReference type="CDD" id="cd06225">
    <property type="entry name" value="HAMP"/>
    <property type="match status" value="1"/>
</dbReference>
<dbReference type="InterPro" id="IPR000160">
    <property type="entry name" value="GGDEF_dom"/>
</dbReference>
<reference evidence="5 6" key="1">
    <citation type="journal article" date="2011" name="J. Bacteriol.">
        <title>Draft genome sequence of the chemolithoheterotrophic, halophilic methylotroph Methylophaga thiooxydans DMS010.</title>
        <authorList>
            <person name="Boden R."/>
            <person name="Ferriera S."/>
            <person name="Johnson J."/>
            <person name="Kelly D.P."/>
            <person name="Murrell J.C."/>
            <person name="Schafer H."/>
        </authorList>
    </citation>
    <scope>NUCLEOTIDE SEQUENCE [LARGE SCALE GENOMIC DNA]</scope>
    <source>
        <strain evidence="5 6">DMS010</strain>
    </source>
</reference>
<dbReference type="Gene3D" id="3.20.20.450">
    <property type="entry name" value="EAL domain"/>
    <property type="match status" value="1"/>
</dbReference>
<evidence type="ECO:0000259" key="4">
    <source>
        <dbReference type="PROSITE" id="PS50887"/>
    </source>
</evidence>
<dbReference type="EMBL" id="GG657899">
    <property type="protein sequence ID" value="EEF79587.1"/>
    <property type="molecule type" value="Genomic_DNA"/>
</dbReference>
<dbReference type="GO" id="GO:0071111">
    <property type="term" value="F:cyclic-guanylate-specific phosphodiesterase activity"/>
    <property type="evidence" value="ECO:0007669"/>
    <property type="project" value="InterPro"/>
</dbReference>
<evidence type="ECO:0000313" key="6">
    <source>
        <dbReference type="Proteomes" id="UP000004679"/>
    </source>
</evidence>
<dbReference type="InterPro" id="IPR003660">
    <property type="entry name" value="HAMP_dom"/>
</dbReference>
<protein>
    <submittedName>
        <fullName evidence="5">Cyclic diguanylate phosphodiesterase domain protein</fullName>
    </submittedName>
</protein>
<dbReference type="InterPro" id="IPR001633">
    <property type="entry name" value="EAL_dom"/>
</dbReference>
<evidence type="ECO:0000313" key="5">
    <source>
        <dbReference type="EMBL" id="EEF79587.1"/>
    </source>
</evidence>
<dbReference type="SUPFAM" id="SSF55073">
    <property type="entry name" value="Nucleotide cyclase"/>
    <property type="match status" value="1"/>
</dbReference>
<evidence type="ECO:0000259" key="2">
    <source>
        <dbReference type="PROSITE" id="PS50883"/>
    </source>
</evidence>
<name>C0N7J8_9GAMM</name>
<dbReference type="SMART" id="SM00052">
    <property type="entry name" value="EAL"/>
    <property type="match status" value="1"/>
</dbReference>
<proteinExistence type="predicted"/>
<sequence>MSTTIAVQISSWYGSNRYNQQQLNQQTSNAKQVLEQYLSSQERLLVTAANVLTADFGFLRAVATSDMQTINSVLHNHSERIQADMMLLTDMSGNVTVSSQMGEGLTEKLTKDSVQRLIENPAKSFFATVGEHVYQLILLPVKAPHVIAYSVIGFEIEQDTVKELKSLTGLDISFYQGDTHLLSSTFRMTSYKAFHDALQAQSSPWLFIDRPAFLTEKIELRSANNAPVFVLLISSLKPLYKQYDEIVFHNTLLAIIAAIIASILSIVFAKTLTVPLSKLGQLAEYYAKGDYLKNIELRGGEEILNLQKSFREMGWQIKQREDEISYQATHDILTGLMNSHTLQKQLQNYLKPNQELLLVAFNIHNFRQINDRLGSDIANACLRMISARLKSIKTVDIQLAARMEGVEFFVILSPLSGHSPNQVVEMFLTELENDFVVLDLNIKLDLNAGITLYPEHGVHSSKMLRRTSIALDAARNGKQRIHYYETGEDEAHLQRISMIESLRKVLLEGGKGELFLVYQPKLSINDKQYIKTEALIRWRREDNTFISPEVFVNLAEEASLIVDLTNWVVRGVLEQVRQWHSDGLFIGAAINVSAQDLASSHFETFISETCAGVGVSPSYITIEITERDIMHDEASVVMSLRSLSRMGFVIAIDDYGIGQSSLSKLKGLPVDEIKLDKSFIMHLDESPKDQLIVKSTIELAHGLGFEVVAEGVENEASLEILKQYHCDQLQGYYFSKPIAAEAVSEWHKDHVENNTITGSVGYDQRG</sequence>
<dbReference type="Pfam" id="PF00563">
    <property type="entry name" value="EAL"/>
    <property type="match status" value="1"/>
</dbReference>
<dbReference type="Gene3D" id="6.10.340.10">
    <property type="match status" value="1"/>
</dbReference>
<feature type="domain" description="EAL" evidence="2">
    <location>
        <begin position="495"/>
        <end position="751"/>
    </location>
</feature>
<dbReference type="PROSITE" id="PS50887">
    <property type="entry name" value="GGDEF"/>
    <property type="match status" value="1"/>
</dbReference>
<dbReference type="PROSITE" id="PS50885">
    <property type="entry name" value="HAMP"/>
    <property type="match status" value="1"/>
</dbReference>
<keyword evidence="1" id="KW-0472">Membrane</keyword>
<dbReference type="NCBIfam" id="TIGR00254">
    <property type="entry name" value="GGDEF"/>
    <property type="match status" value="1"/>
</dbReference>
<dbReference type="InterPro" id="IPR035919">
    <property type="entry name" value="EAL_sf"/>
</dbReference>
<keyword evidence="1" id="KW-0812">Transmembrane</keyword>
<organism evidence="5 6">
    <name type="scientific">Methylophaga thiooxydans DMS010</name>
    <dbReference type="NCBI Taxonomy" id="637616"/>
    <lineage>
        <taxon>Bacteria</taxon>
        <taxon>Pseudomonadati</taxon>
        <taxon>Pseudomonadota</taxon>
        <taxon>Gammaproteobacteria</taxon>
        <taxon>Thiotrichales</taxon>
        <taxon>Piscirickettsiaceae</taxon>
        <taxon>Methylophaga</taxon>
    </lineage>
</organism>
<keyword evidence="6" id="KW-1185">Reference proteome</keyword>
<feature type="domain" description="HAMP" evidence="3">
    <location>
        <begin position="270"/>
        <end position="322"/>
    </location>
</feature>
<dbReference type="InterPro" id="IPR043128">
    <property type="entry name" value="Rev_trsase/Diguanyl_cyclase"/>
</dbReference>
<dbReference type="InterPro" id="IPR029787">
    <property type="entry name" value="Nucleotide_cyclase"/>
</dbReference>
<evidence type="ECO:0000259" key="3">
    <source>
        <dbReference type="PROSITE" id="PS50885"/>
    </source>
</evidence>
<dbReference type="GO" id="GO:0016020">
    <property type="term" value="C:membrane"/>
    <property type="evidence" value="ECO:0007669"/>
    <property type="project" value="InterPro"/>
</dbReference>
<dbReference type="InterPro" id="IPR050706">
    <property type="entry name" value="Cyclic-di-GMP_PDE-like"/>
</dbReference>
<dbReference type="InterPro" id="IPR029150">
    <property type="entry name" value="dCache_3"/>
</dbReference>
<dbReference type="AlphaFoldDB" id="C0N7J8"/>
<dbReference type="Proteomes" id="UP000004679">
    <property type="component" value="Unassembled WGS sequence"/>
</dbReference>
<dbReference type="OrthoDB" id="9804951at2"/>
<dbReference type="Gene3D" id="3.30.70.270">
    <property type="match status" value="1"/>
</dbReference>
<feature type="transmembrane region" description="Helical" evidence="1">
    <location>
        <begin position="246"/>
        <end position="269"/>
    </location>
</feature>
<dbReference type="Pfam" id="PF00990">
    <property type="entry name" value="GGDEF"/>
    <property type="match status" value="1"/>
</dbReference>
<dbReference type="PANTHER" id="PTHR33121:SF70">
    <property type="entry name" value="SIGNALING PROTEIN YKOW"/>
    <property type="match status" value="1"/>
</dbReference>
<gene>
    <name evidence="5" type="ORF">MDMS009_2174</name>
</gene>
<dbReference type="CDD" id="cd01949">
    <property type="entry name" value="GGDEF"/>
    <property type="match status" value="1"/>
</dbReference>
<evidence type="ECO:0000256" key="1">
    <source>
        <dbReference type="SAM" id="Phobius"/>
    </source>
</evidence>
<dbReference type="SUPFAM" id="SSF141868">
    <property type="entry name" value="EAL domain-like"/>
    <property type="match status" value="1"/>
</dbReference>
<accession>C0N7J8</accession>